<dbReference type="PANTHER" id="PTHR31087">
    <property type="match status" value="1"/>
</dbReference>
<dbReference type="Gene3D" id="2.40.160.200">
    <property type="entry name" value="LURP1-related"/>
    <property type="match status" value="1"/>
</dbReference>
<dbReference type="InterPro" id="IPR007612">
    <property type="entry name" value="LOR"/>
</dbReference>
<proteinExistence type="inferred from homology"/>
<dbReference type="Pfam" id="PF04525">
    <property type="entry name" value="LOR"/>
    <property type="match status" value="1"/>
</dbReference>
<comment type="similarity">
    <text evidence="1">Belongs to the LOR family.</text>
</comment>
<accession>A0A8J5YN67</accession>
<dbReference type="PANTHER" id="PTHR31087:SF160">
    <property type="entry name" value="PROTEIN LURP-ONE-RELATED 1-RELATED"/>
    <property type="match status" value="1"/>
</dbReference>
<comment type="caution">
    <text evidence="2">The sequence shown here is derived from an EMBL/GenBank/DDBJ whole genome shotgun (WGS) entry which is preliminary data.</text>
</comment>
<dbReference type="OrthoDB" id="97518at2759"/>
<protein>
    <submittedName>
        <fullName evidence="2">Uncharacterized protein</fullName>
    </submittedName>
</protein>
<sequence length="266" mass="29975">MENVQAYPPAAAPSAYPPLATPVSVIGPQYCYPQPVDLAVVRKVLTITEGNFAVTDINGNIMFKIKGKFFSIHDRRLLTDAAGNPVCSLRHKIMTVHDRWQVFRGESTEEKDLIFTVKRSSMIQLKTKLHVFLPTNPKEDVCDFRVEGSWLERSCIIYSGESNTILAQMHKKHSVESVLLGKDKFMVTVYPNVDYAFVVALIAILDGINQDDDVDDDAKTSHHSMLIRLDEESEAANILLRFGTKRERKILPSINRTKLQFNPTIG</sequence>
<evidence type="ECO:0000256" key="1">
    <source>
        <dbReference type="ARBA" id="ARBA00005437"/>
    </source>
</evidence>
<dbReference type="InterPro" id="IPR025659">
    <property type="entry name" value="Tubby-like_C"/>
</dbReference>
<gene>
    <name evidence="2" type="ORF">CXB51_018961</name>
</gene>
<organism evidence="2 3">
    <name type="scientific">Gossypium anomalum</name>
    <dbReference type="NCBI Taxonomy" id="47600"/>
    <lineage>
        <taxon>Eukaryota</taxon>
        <taxon>Viridiplantae</taxon>
        <taxon>Streptophyta</taxon>
        <taxon>Embryophyta</taxon>
        <taxon>Tracheophyta</taxon>
        <taxon>Spermatophyta</taxon>
        <taxon>Magnoliopsida</taxon>
        <taxon>eudicotyledons</taxon>
        <taxon>Gunneridae</taxon>
        <taxon>Pentapetalae</taxon>
        <taxon>rosids</taxon>
        <taxon>malvids</taxon>
        <taxon>Malvales</taxon>
        <taxon>Malvaceae</taxon>
        <taxon>Malvoideae</taxon>
        <taxon>Gossypium</taxon>
    </lineage>
</organism>
<dbReference type="InterPro" id="IPR038595">
    <property type="entry name" value="LOR_sf"/>
</dbReference>
<dbReference type="AlphaFoldDB" id="A0A8J5YN67"/>
<dbReference type="SUPFAM" id="SSF54518">
    <property type="entry name" value="Tubby C-terminal domain-like"/>
    <property type="match status" value="1"/>
</dbReference>
<keyword evidence="3" id="KW-1185">Reference proteome</keyword>
<evidence type="ECO:0000313" key="3">
    <source>
        <dbReference type="Proteomes" id="UP000701853"/>
    </source>
</evidence>
<evidence type="ECO:0000313" key="2">
    <source>
        <dbReference type="EMBL" id="KAG8485672.1"/>
    </source>
</evidence>
<dbReference type="Proteomes" id="UP000701853">
    <property type="component" value="Chromosome 8"/>
</dbReference>
<name>A0A8J5YN67_9ROSI</name>
<reference evidence="2 3" key="1">
    <citation type="journal article" date="2021" name="bioRxiv">
        <title>The Gossypium anomalum genome as a resource for cotton improvement and evolutionary analysis of hybrid incompatibility.</title>
        <authorList>
            <person name="Grover C.E."/>
            <person name="Yuan D."/>
            <person name="Arick M.A."/>
            <person name="Miller E.R."/>
            <person name="Hu G."/>
            <person name="Peterson D.G."/>
            <person name="Wendel J.F."/>
            <person name="Udall J.A."/>
        </authorList>
    </citation>
    <scope>NUCLEOTIDE SEQUENCE [LARGE SCALE GENOMIC DNA]</scope>
    <source>
        <strain evidence="2">JFW-Udall</strain>
        <tissue evidence="2">Leaf</tissue>
    </source>
</reference>
<dbReference type="EMBL" id="JAHUZN010000008">
    <property type="protein sequence ID" value="KAG8485672.1"/>
    <property type="molecule type" value="Genomic_DNA"/>
</dbReference>